<keyword evidence="3" id="KW-1185">Reference proteome</keyword>
<evidence type="ECO:0000256" key="1">
    <source>
        <dbReference type="SAM" id="Phobius"/>
    </source>
</evidence>
<reference evidence="2 3" key="1">
    <citation type="submission" date="2019-04" db="EMBL/GenBank/DDBJ databases">
        <authorList>
            <person name="Feng G."/>
            <person name="Zhang J."/>
            <person name="Zhu H."/>
        </authorList>
    </citation>
    <scope>NUCLEOTIDE SEQUENCE [LARGE SCALE GENOMIC DNA]</scope>
    <source>
        <strain evidence="2 3">9PBR-1</strain>
    </source>
</reference>
<keyword evidence="1" id="KW-0472">Membrane</keyword>
<evidence type="ECO:0000313" key="3">
    <source>
        <dbReference type="Proteomes" id="UP000298471"/>
    </source>
</evidence>
<feature type="transmembrane region" description="Helical" evidence="1">
    <location>
        <begin position="12"/>
        <end position="32"/>
    </location>
</feature>
<dbReference type="RefSeq" id="WP_135394690.1">
    <property type="nucleotide sequence ID" value="NZ_SRMB01000001.1"/>
</dbReference>
<dbReference type="Proteomes" id="UP000298471">
    <property type="component" value="Unassembled WGS sequence"/>
</dbReference>
<proteinExistence type="predicted"/>
<keyword evidence="1" id="KW-0812">Transmembrane</keyword>
<sequence length="245" mass="27239">MPTNLEKRVNFLTAYAIGSTVALGLLVLTSFARKDKIQTLDELTVKRVNVIGEDGSLRMVISNKDRQHSGRMNGKDYPKRERQAGMIFFNDEGDECGGLVYAGETKKGETNSGMSFTMDQYHDDQVIQILNAESYAEGKASIRRGISINDYPVGSNIDVRNAKLLELEKIKDKAERDRKIDELFAQEGSKNRVFLGRTGSNNSGLFLSGPDGKPKLKLYVDASGNPRIETLNEKGEAKNLLDEKK</sequence>
<gene>
    <name evidence="2" type="ORF">E5K02_10625</name>
</gene>
<protein>
    <submittedName>
        <fullName evidence="2">Uncharacterized protein</fullName>
    </submittedName>
</protein>
<organism evidence="2 3">
    <name type="scientific">Hymenobacter metallicola</name>
    <dbReference type="NCBI Taxonomy" id="2563114"/>
    <lineage>
        <taxon>Bacteria</taxon>
        <taxon>Pseudomonadati</taxon>
        <taxon>Bacteroidota</taxon>
        <taxon>Cytophagia</taxon>
        <taxon>Cytophagales</taxon>
        <taxon>Hymenobacteraceae</taxon>
        <taxon>Hymenobacter</taxon>
    </lineage>
</organism>
<name>A0A4Z0QJK7_9BACT</name>
<dbReference type="EMBL" id="SRMB01000001">
    <property type="protein sequence ID" value="TGE29885.1"/>
    <property type="molecule type" value="Genomic_DNA"/>
</dbReference>
<evidence type="ECO:0000313" key="2">
    <source>
        <dbReference type="EMBL" id="TGE29885.1"/>
    </source>
</evidence>
<keyword evidence="1" id="KW-1133">Transmembrane helix</keyword>
<dbReference type="OrthoDB" id="1349101at2"/>
<comment type="caution">
    <text evidence="2">The sequence shown here is derived from an EMBL/GenBank/DDBJ whole genome shotgun (WGS) entry which is preliminary data.</text>
</comment>
<accession>A0A4Z0QJK7</accession>
<dbReference type="AlphaFoldDB" id="A0A4Z0QJK7"/>